<dbReference type="OrthoDB" id="982493at2"/>
<evidence type="ECO:0008006" key="4">
    <source>
        <dbReference type="Google" id="ProtNLM"/>
    </source>
</evidence>
<organism evidence="2 3">
    <name type="scientific">Gillisia limnaea (strain DSM 15749 / LMG 21470 / R-8282)</name>
    <dbReference type="NCBI Taxonomy" id="865937"/>
    <lineage>
        <taxon>Bacteria</taxon>
        <taxon>Pseudomonadati</taxon>
        <taxon>Bacteroidota</taxon>
        <taxon>Flavobacteriia</taxon>
        <taxon>Flavobacteriales</taxon>
        <taxon>Flavobacteriaceae</taxon>
        <taxon>Gillisia</taxon>
    </lineage>
</organism>
<dbReference type="STRING" id="865937.Gilli_1682"/>
<dbReference type="EMBL" id="JH594606">
    <property type="protein sequence ID" value="EHQ02329.1"/>
    <property type="molecule type" value="Genomic_DNA"/>
</dbReference>
<feature type="transmembrane region" description="Helical" evidence="1">
    <location>
        <begin position="86"/>
        <end position="105"/>
    </location>
</feature>
<dbReference type="AlphaFoldDB" id="H2BZG6"/>
<feature type="transmembrane region" description="Helical" evidence="1">
    <location>
        <begin position="117"/>
        <end position="138"/>
    </location>
</feature>
<accession>H2BZG6</accession>
<feature type="transmembrane region" description="Helical" evidence="1">
    <location>
        <begin position="49"/>
        <end position="74"/>
    </location>
</feature>
<dbReference type="NCBIfam" id="TIGR04127">
    <property type="entry name" value="flavo_near_exo"/>
    <property type="match status" value="1"/>
</dbReference>
<keyword evidence="3" id="KW-1185">Reference proteome</keyword>
<name>H2BZG6_GILLR</name>
<sequence>MEIRYRIAIISLLVGLLVLIRFFEHSLFYDPLIEFYKSDYLNDKVPNFITWKLFANVFLRFLLNTGVSLAIVYAAFLDKNILKFSFLLYALLFIGCFSVFTFLILTIENENFMALFYMRRFLIHPIFVIILLPAFYYFRLKNSIKIDENK</sequence>
<dbReference type="eggNOG" id="ENOG5032VBG">
    <property type="taxonomic scope" value="Bacteria"/>
</dbReference>
<keyword evidence="1" id="KW-0472">Membrane</keyword>
<evidence type="ECO:0000256" key="1">
    <source>
        <dbReference type="SAM" id="Phobius"/>
    </source>
</evidence>
<gene>
    <name evidence="2" type="ORF">Gilli_1682</name>
</gene>
<evidence type="ECO:0000313" key="3">
    <source>
        <dbReference type="Proteomes" id="UP000003844"/>
    </source>
</evidence>
<feature type="transmembrane region" description="Helical" evidence="1">
    <location>
        <begin position="7"/>
        <end position="29"/>
    </location>
</feature>
<dbReference type="RefSeq" id="WP_006988639.1">
    <property type="nucleotide sequence ID" value="NZ_JH594606.1"/>
</dbReference>
<proteinExistence type="predicted"/>
<keyword evidence="1" id="KW-0812">Transmembrane</keyword>
<reference evidence="3" key="1">
    <citation type="journal article" date="2012" name="Stand. Genomic Sci.">
        <title>Genome sequence of the Antarctic rhodopsins-containing flavobacterium Gillisia limnaea type strain (R-8282(T)).</title>
        <authorList>
            <person name="Riedel T."/>
            <person name="Held B."/>
            <person name="Nolan M."/>
            <person name="Lucas S."/>
            <person name="Lapidus A."/>
            <person name="Tice H."/>
            <person name="Del Rio T.G."/>
            <person name="Cheng J.F."/>
            <person name="Han C."/>
            <person name="Tapia R."/>
            <person name="Goodwin L.A."/>
            <person name="Pitluck S."/>
            <person name="Liolios K."/>
            <person name="Mavromatis K."/>
            <person name="Pagani I."/>
            <person name="Ivanova N."/>
            <person name="Mikhailova N."/>
            <person name="Pati A."/>
            <person name="Chen A."/>
            <person name="Palaniappan K."/>
            <person name="Land M."/>
            <person name="Rohde M."/>
            <person name="Tindall B.J."/>
            <person name="Detter J.C."/>
            <person name="Goker M."/>
            <person name="Bristow J."/>
            <person name="Eisen J.A."/>
            <person name="Markowitz V."/>
            <person name="Hugenholtz P."/>
            <person name="Kyrpides N.C."/>
            <person name="Klenk H.P."/>
            <person name="Woyke T."/>
        </authorList>
    </citation>
    <scope>NUCLEOTIDE SEQUENCE [LARGE SCALE GENOMIC DNA]</scope>
    <source>
        <strain evidence="3">DSM 15749 / LMG 21470 / R-8282</strain>
    </source>
</reference>
<dbReference type="HOGENOM" id="CLU_147286_0_0_10"/>
<protein>
    <recommendedName>
        <fullName evidence="4">Exosortase F-associated protein</fullName>
    </recommendedName>
</protein>
<dbReference type="InterPro" id="IPR026414">
    <property type="entry name" value="ExosoTase_F-assoc_memb"/>
</dbReference>
<keyword evidence="1" id="KW-1133">Transmembrane helix</keyword>
<dbReference type="Proteomes" id="UP000003844">
    <property type="component" value="Unassembled WGS sequence"/>
</dbReference>
<evidence type="ECO:0000313" key="2">
    <source>
        <dbReference type="EMBL" id="EHQ02329.1"/>
    </source>
</evidence>